<evidence type="ECO:0000313" key="1">
    <source>
        <dbReference type="EMBL" id="EFR55019.1"/>
    </source>
</evidence>
<dbReference type="EMBL" id="EQ973216">
    <property type="protein sequence ID" value="EFR55019.1"/>
    <property type="molecule type" value="Genomic_DNA"/>
</dbReference>
<gene>
    <name evidence="1" type="ORF">BFAG_03717</name>
</gene>
<protein>
    <submittedName>
        <fullName evidence="1">Uncharacterized protein</fullName>
    </submittedName>
</protein>
<keyword evidence="2" id="KW-1185">Reference proteome</keyword>
<proteinExistence type="predicted"/>
<organism evidence="1 2">
    <name type="scientific">Bacteroides fragilis 3_1_12</name>
    <dbReference type="NCBI Taxonomy" id="457424"/>
    <lineage>
        <taxon>Bacteria</taxon>
        <taxon>Pseudomonadati</taxon>
        <taxon>Bacteroidota</taxon>
        <taxon>Bacteroidia</taxon>
        <taxon>Bacteroidales</taxon>
        <taxon>Bacteroidaceae</taxon>
        <taxon>Bacteroides</taxon>
    </lineage>
</organism>
<reference evidence="1 2" key="1">
    <citation type="submission" date="2008-12" db="EMBL/GenBank/DDBJ databases">
        <title>Annotation of Bacteroides fragilis strain 3_1_12.</title>
        <authorList>
            <consortium name="The Broad Institute Genome Sequencing Platform"/>
            <person name="Ward D."/>
            <person name="Young S.K."/>
            <person name="Kodira C.D."/>
            <person name="Zeng Q."/>
            <person name="Koehrsen M."/>
            <person name="Alvarado L."/>
            <person name="Berlin A."/>
            <person name="Borenstein D."/>
            <person name="Chen Z."/>
            <person name="Engels R."/>
            <person name="Freedman E."/>
            <person name="Gellesch M."/>
            <person name="Goldberg J."/>
            <person name="Griggs A."/>
            <person name="Gujja S."/>
            <person name="Heiman D."/>
            <person name="Hepburn T."/>
            <person name="Howarth C."/>
            <person name="Jen D."/>
            <person name="Larson L."/>
            <person name="Lewis B."/>
            <person name="Mehta T."/>
            <person name="Park D."/>
            <person name="Pearson M."/>
            <person name="Roberts A."/>
            <person name="Saif S."/>
            <person name="Shea T."/>
            <person name="Shenoy N."/>
            <person name="Sisk P."/>
            <person name="Stolte C."/>
            <person name="Sykes S."/>
            <person name="Walk T."/>
            <person name="White J."/>
            <person name="Yandava C."/>
            <person name="Allen-Vercoe E."/>
            <person name="Strauss J."/>
            <person name="Ambrose C."/>
            <person name="Lander E."/>
            <person name="Nusbaum C."/>
            <person name="Galagan J."/>
            <person name="Birren B."/>
        </authorList>
    </citation>
    <scope>NUCLEOTIDE SEQUENCE [LARGE SCALE GENOMIC DNA]</scope>
    <source>
        <strain evidence="1 2">3_1_12</strain>
    </source>
</reference>
<sequence>MPDRQFYVTHTNKQTISSLYPDHTLRRMPAAHRRDAFILNKAANNDVDWGMP</sequence>
<evidence type="ECO:0000313" key="2">
    <source>
        <dbReference type="Proteomes" id="UP000005101"/>
    </source>
</evidence>
<accession>A0ABP2JUH7</accession>
<name>A0ABP2JUH7_BACFG</name>
<dbReference type="Proteomes" id="UP000005101">
    <property type="component" value="Unassembled WGS sequence"/>
</dbReference>